<feature type="compositionally biased region" description="Polar residues" evidence="1">
    <location>
        <begin position="1"/>
        <end position="12"/>
    </location>
</feature>
<gene>
    <name evidence="3" type="ORF">PPNO1_LOCUS7545</name>
</gene>
<dbReference type="EMBL" id="CALLCH030000017">
    <property type="protein sequence ID" value="CAI4217949.1"/>
    <property type="molecule type" value="Genomic_DNA"/>
</dbReference>
<dbReference type="Pfam" id="PF13254">
    <property type="entry name" value="DUF4045"/>
    <property type="match status" value="1"/>
</dbReference>
<reference evidence="3" key="1">
    <citation type="submission" date="2022-11" db="EMBL/GenBank/DDBJ databases">
        <authorList>
            <person name="Scott C."/>
            <person name="Bruce N."/>
        </authorList>
    </citation>
    <scope>NUCLEOTIDE SEQUENCE</scope>
</reference>
<feature type="region of interest" description="Disordered" evidence="1">
    <location>
        <begin position="231"/>
        <end position="264"/>
    </location>
</feature>
<feature type="compositionally biased region" description="Low complexity" evidence="1">
    <location>
        <begin position="103"/>
        <end position="124"/>
    </location>
</feature>
<protein>
    <recommendedName>
        <fullName evidence="2">DUF4045 domain-containing protein</fullName>
    </recommendedName>
</protein>
<keyword evidence="4" id="KW-1185">Reference proteome</keyword>
<feature type="compositionally biased region" description="Polar residues" evidence="1">
    <location>
        <begin position="151"/>
        <end position="162"/>
    </location>
</feature>
<feature type="region of interest" description="Disordered" evidence="1">
    <location>
        <begin position="77"/>
        <end position="169"/>
    </location>
</feature>
<feature type="domain" description="DUF4045" evidence="2">
    <location>
        <begin position="1"/>
        <end position="231"/>
    </location>
</feature>
<sequence>MDTRRWSPTKSSWLEAALNKPETPKPKPVAPISNQPAWMVELNKAKAQKANNPDAAIGKLNTPSLKHEVKIDGLMRPLPTTTAATPANTTPVLGSPFSANLRSANTPSAASKSTPSSDTPSASDSVRRGSTLSLEKADKPSTPTPVDFRSQLKSRQTPTSALDSAKSGNADELKNVFGNLRRTKTQNYVAPDELKDNILRGKAGLNLTGGPKKTERKDEFKEAILKKKEDFKKAQQEGTGVTPAIRISKRPKHRFPKDWRSETN</sequence>
<dbReference type="OrthoDB" id="6375767at2759"/>
<dbReference type="Proteomes" id="UP000838763">
    <property type="component" value="Unassembled WGS sequence"/>
</dbReference>
<evidence type="ECO:0000313" key="4">
    <source>
        <dbReference type="Proteomes" id="UP000838763"/>
    </source>
</evidence>
<accession>A0A9P1HA43</accession>
<evidence type="ECO:0000259" key="2">
    <source>
        <dbReference type="Pfam" id="PF13254"/>
    </source>
</evidence>
<feature type="compositionally biased region" description="Low complexity" evidence="1">
    <location>
        <begin position="79"/>
        <end position="91"/>
    </location>
</feature>
<evidence type="ECO:0000313" key="3">
    <source>
        <dbReference type="EMBL" id="CAI4217949.1"/>
    </source>
</evidence>
<dbReference type="AlphaFoldDB" id="A0A9P1HA43"/>
<dbReference type="InterPro" id="IPR025118">
    <property type="entry name" value="DUF4045"/>
</dbReference>
<name>A0A9P1HA43_9PEZI</name>
<proteinExistence type="predicted"/>
<evidence type="ECO:0000256" key="1">
    <source>
        <dbReference type="SAM" id="MobiDB-lite"/>
    </source>
</evidence>
<comment type="caution">
    <text evidence="3">The sequence shown here is derived from an EMBL/GenBank/DDBJ whole genome shotgun (WGS) entry which is preliminary data.</text>
</comment>
<organism evidence="3 4">
    <name type="scientific">Parascedosporium putredinis</name>
    <dbReference type="NCBI Taxonomy" id="1442378"/>
    <lineage>
        <taxon>Eukaryota</taxon>
        <taxon>Fungi</taxon>
        <taxon>Dikarya</taxon>
        <taxon>Ascomycota</taxon>
        <taxon>Pezizomycotina</taxon>
        <taxon>Sordariomycetes</taxon>
        <taxon>Hypocreomycetidae</taxon>
        <taxon>Microascales</taxon>
        <taxon>Microascaceae</taxon>
        <taxon>Parascedosporium</taxon>
    </lineage>
</organism>
<feature type="region of interest" description="Disordered" evidence="1">
    <location>
        <begin position="1"/>
        <end position="32"/>
    </location>
</feature>